<dbReference type="Pfam" id="PF07762">
    <property type="entry name" value="DUF1618"/>
    <property type="match status" value="1"/>
</dbReference>
<reference evidence="2" key="1">
    <citation type="submission" date="2018-08" db="EMBL/GenBank/DDBJ databases">
        <authorList>
            <person name="Rossello M."/>
        </authorList>
    </citation>
    <scope>NUCLEOTIDE SEQUENCE [LARGE SCALE GENOMIC DNA]</scope>
    <source>
        <strain evidence="2">cv. Chinese Spring</strain>
    </source>
</reference>
<dbReference type="Gramene" id="TraesSTA5B03G02975560.2">
    <property type="protein sequence ID" value="TraesSTA5B03G02975560.2"/>
    <property type="gene ID" value="TraesSTA5B03G02975560"/>
</dbReference>
<dbReference type="Gramene" id="TraesJAG5B03G02981700.1">
    <property type="protein sequence ID" value="TraesJAG5B03G02981700.1"/>
    <property type="gene ID" value="TraesJAG5B03G02981700"/>
</dbReference>
<dbReference type="Gramene" id="TraesWEE_scaffold_205639_01G000100.1">
    <property type="protein sequence ID" value="TraesWEE_scaffold_205639_01G000100.1"/>
    <property type="gene ID" value="TraesWEE_scaffold_205639_01G000100"/>
</dbReference>
<dbReference type="Gramene" id="TraesCS5B02G455100.1">
    <property type="protein sequence ID" value="TraesCS5B02G455100.1"/>
    <property type="gene ID" value="TraesCS5B02G455100"/>
</dbReference>
<dbReference type="PANTHER" id="PTHR33074">
    <property type="entry name" value="EXPRESSED PROTEIN-RELATED"/>
    <property type="match status" value="1"/>
</dbReference>
<dbReference type="OMA" id="CLLHPVM"/>
<dbReference type="EnsemblPlants" id="TraesCS5B02G455100.1">
    <property type="protein sequence ID" value="TraesCS5B02G455100.1"/>
    <property type="gene ID" value="TraesCS5B02G455100"/>
</dbReference>
<sequence length="512" mass="58298">MPVEAASSSDEEEEEEMAALSDWEMAAEEGTDFFTDWAMEGTAVFPDWAMLDRIGRTRCHKDLDAARRVVNKNKTAAQLRIDHGRSCYVSFTLAAPPKGVSYLNLHWPMRECSDTKPPAYPFVRATDKDLVLFDIDILSRICAPSDLFVYTAAGPSPSVQLLPRYTEDRRRKRRLFLMDKFSTGILRLSEKRYIVADLSVLDGALFVFDSSQTEEWTIIPIMPGLIRWHAPKQKQSSGKLPKLWSTDDVLALDDRFLCWVDYFSGVLLSDFSSTRGSPPLHFVPFPGEKEYPEELRVSRHFPGRFRSVSISQGKMRFVHIDNDFHETIHDDDDSPWHQLPRITSQGQQHKGPQKITIWTLNSDKFSWEQHAMINLDGLWAQRCYKALDIQQRLPEFPVVSVDDPDVLCCLLREKEFGGKGWMSVIDMKLAKLQACTQYINRRSYCAECKDAGCAECVDDKNDFPNMPLLPTVFSSKHLERPTGDGPSDCLLHPVMHNPTSFARGLLSGLHVS</sequence>
<dbReference type="AlphaFoldDB" id="A0A3B6LVJ4"/>
<evidence type="ECO:0000259" key="1">
    <source>
        <dbReference type="Pfam" id="PF07762"/>
    </source>
</evidence>
<name>A0A3B6LVJ4_WHEAT</name>
<dbReference type="KEGG" id="taes:123113769"/>
<organism evidence="2">
    <name type="scientific">Triticum aestivum</name>
    <name type="common">Wheat</name>
    <dbReference type="NCBI Taxonomy" id="4565"/>
    <lineage>
        <taxon>Eukaryota</taxon>
        <taxon>Viridiplantae</taxon>
        <taxon>Streptophyta</taxon>
        <taxon>Embryophyta</taxon>
        <taxon>Tracheophyta</taxon>
        <taxon>Spermatophyta</taxon>
        <taxon>Magnoliopsida</taxon>
        <taxon>Liliopsida</taxon>
        <taxon>Poales</taxon>
        <taxon>Poaceae</taxon>
        <taxon>BOP clade</taxon>
        <taxon>Pooideae</taxon>
        <taxon>Triticodae</taxon>
        <taxon>Triticeae</taxon>
        <taxon>Triticinae</taxon>
        <taxon>Triticum</taxon>
    </lineage>
</organism>
<evidence type="ECO:0000313" key="2">
    <source>
        <dbReference type="EnsemblPlants" id="TraesCS5B02G455100.1"/>
    </source>
</evidence>
<dbReference type="InterPro" id="IPR011676">
    <property type="entry name" value="DUF1618"/>
</dbReference>
<accession>A0A3B6LVJ4</accession>
<dbReference type="Proteomes" id="UP000019116">
    <property type="component" value="Chromosome 5B"/>
</dbReference>
<protein>
    <recommendedName>
        <fullName evidence="1">DUF1618 domain-containing protein</fullName>
    </recommendedName>
</protein>
<dbReference type="RefSeq" id="XP_044391015.1">
    <property type="nucleotide sequence ID" value="XM_044535080.1"/>
</dbReference>
<dbReference type="Gramene" id="TraesCS5B03G1114300.1">
    <property type="protein sequence ID" value="TraesCS5B03G1114300.1.CDS"/>
    <property type="gene ID" value="TraesCS5B03G1114300"/>
</dbReference>
<dbReference type="GeneID" id="123113769"/>
<gene>
    <name evidence="2" type="primary">LOC123113769</name>
</gene>
<dbReference type="Gramene" id="TraesNOR5B03G03012580.1">
    <property type="protein sequence ID" value="TraesNOR5B03G03012580.1"/>
    <property type="gene ID" value="TraesNOR5B03G03012580"/>
</dbReference>
<dbReference type="OrthoDB" id="683831at2759"/>
<keyword evidence="3" id="KW-1185">Reference proteome</keyword>
<reference evidence="2" key="2">
    <citation type="submission" date="2018-10" db="UniProtKB">
        <authorList>
            <consortium name="EnsemblPlants"/>
        </authorList>
    </citation>
    <scope>IDENTIFICATION</scope>
</reference>
<dbReference type="PANTHER" id="PTHR33074:SF93">
    <property type="entry name" value="DUF1618 DOMAIN-CONTAINING PROTEIN"/>
    <property type="match status" value="1"/>
</dbReference>
<dbReference type="Gramene" id="TraesROB_scaffold_188894_01G000100.1">
    <property type="protein sequence ID" value="TraesROB_scaffold_188894_01G000100.1"/>
    <property type="gene ID" value="TraesROB_scaffold_188894_01G000100"/>
</dbReference>
<dbReference type="Gramene" id="TraesMAC5B03G02982340.1">
    <property type="protein sequence ID" value="TraesMAC5B03G02982340.1"/>
    <property type="gene ID" value="TraesMAC5B03G02982340"/>
</dbReference>
<proteinExistence type="predicted"/>
<evidence type="ECO:0000313" key="3">
    <source>
        <dbReference type="Proteomes" id="UP000019116"/>
    </source>
</evidence>
<feature type="domain" description="DUF1618" evidence="1">
    <location>
        <begin position="259"/>
        <end position="408"/>
    </location>
</feature>